<proteinExistence type="predicted"/>
<gene>
    <name evidence="1" type="ORF">HMPREF9446_00893</name>
</gene>
<accession>F3PQA0</accession>
<evidence type="ECO:0000313" key="1">
    <source>
        <dbReference type="EMBL" id="EGF59142.1"/>
    </source>
</evidence>
<dbReference type="EMBL" id="AFBN01000013">
    <property type="protein sequence ID" value="EGF59142.1"/>
    <property type="molecule type" value="Genomic_DNA"/>
</dbReference>
<dbReference type="HOGENOM" id="CLU_3095495_0_0_10"/>
<dbReference type="STRING" id="763034.HMPREF9446_00893"/>
<dbReference type="AlphaFoldDB" id="F3PQA0"/>
<reference evidence="1 2" key="1">
    <citation type="submission" date="2011-02" db="EMBL/GenBank/DDBJ databases">
        <authorList>
            <person name="Weinstock G."/>
            <person name="Sodergren E."/>
            <person name="Clifton S."/>
            <person name="Fulton L."/>
            <person name="Fulton B."/>
            <person name="Courtney L."/>
            <person name="Fronick C."/>
            <person name="Harrison M."/>
            <person name="Strong C."/>
            <person name="Farmer C."/>
            <person name="Delahaunty K."/>
            <person name="Markovic C."/>
            <person name="Hall O."/>
            <person name="Minx P."/>
            <person name="Tomlinson C."/>
            <person name="Mitreva M."/>
            <person name="Hou S."/>
            <person name="Chen J."/>
            <person name="Wollam A."/>
            <person name="Pepin K.H."/>
            <person name="Johnson M."/>
            <person name="Bhonagiri V."/>
            <person name="Zhang X."/>
            <person name="Suruliraj S."/>
            <person name="Warren W."/>
            <person name="Chinwalla A."/>
            <person name="Mardis E.R."/>
            <person name="Wilson R.K."/>
        </authorList>
    </citation>
    <scope>NUCLEOTIDE SEQUENCE [LARGE SCALE GENOMIC DNA]</scope>
    <source>
        <strain evidence="1 2">YIT 12057</strain>
    </source>
</reference>
<evidence type="ECO:0000313" key="2">
    <source>
        <dbReference type="Proteomes" id="UP000003416"/>
    </source>
</evidence>
<organism evidence="1 2">
    <name type="scientific">Bacteroides fluxus YIT 12057</name>
    <dbReference type="NCBI Taxonomy" id="763034"/>
    <lineage>
        <taxon>Bacteria</taxon>
        <taxon>Pseudomonadati</taxon>
        <taxon>Bacteroidota</taxon>
        <taxon>Bacteroidia</taxon>
        <taxon>Bacteroidales</taxon>
        <taxon>Bacteroidaceae</taxon>
        <taxon>Bacteroides</taxon>
    </lineage>
</organism>
<sequence length="51" mass="6093">MSTYASIRHPPVTFVGVSRNRRMQIPFFDVLRVKAFFLLLEKHKYASLYNF</sequence>
<protein>
    <submittedName>
        <fullName evidence="1">Uncharacterized protein</fullName>
    </submittedName>
</protein>
<dbReference type="Proteomes" id="UP000003416">
    <property type="component" value="Unassembled WGS sequence"/>
</dbReference>
<name>F3PQA0_9BACE</name>
<keyword evidence="2" id="KW-1185">Reference proteome</keyword>
<comment type="caution">
    <text evidence="1">The sequence shown here is derived from an EMBL/GenBank/DDBJ whole genome shotgun (WGS) entry which is preliminary data.</text>
</comment>